<dbReference type="AlphaFoldDB" id="A0A929B5M4"/>
<dbReference type="Proteomes" id="UP000598360">
    <property type="component" value="Unassembled WGS sequence"/>
</dbReference>
<comment type="caution">
    <text evidence="2">The sequence shown here is derived from an EMBL/GenBank/DDBJ whole genome shotgun (WGS) entry which is preliminary data.</text>
</comment>
<evidence type="ECO:0000313" key="3">
    <source>
        <dbReference type="Proteomes" id="UP000598360"/>
    </source>
</evidence>
<evidence type="ECO:0000256" key="1">
    <source>
        <dbReference type="SAM" id="Phobius"/>
    </source>
</evidence>
<dbReference type="EMBL" id="JADEYC010000007">
    <property type="protein sequence ID" value="MBE9373637.1"/>
    <property type="molecule type" value="Genomic_DNA"/>
</dbReference>
<accession>A0A929B5M4</accession>
<proteinExistence type="predicted"/>
<feature type="transmembrane region" description="Helical" evidence="1">
    <location>
        <begin position="32"/>
        <end position="50"/>
    </location>
</feature>
<gene>
    <name evidence="2" type="ORF">IQ251_04150</name>
</gene>
<protein>
    <submittedName>
        <fullName evidence="2">Uncharacterized protein</fullName>
    </submittedName>
</protein>
<keyword evidence="1" id="KW-1133">Transmembrane helix</keyword>
<sequence>MISTNRRFRRSQPLPVLLGVLGGTVIGELLDHPLLGGAVGVAAGIVYLRLRRYRRTSARPDGPA</sequence>
<dbReference type="RefSeq" id="WP_193927084.1">
    <property type="nucleotide sequence ID" value="NZ_JADEYC010000007.1"/>
</dbReference>
<keyword evidence="3" id="KW-1185">Reference proteome</keyword>
<reference evidence="2" key="1">
    <citation type="submission" date="2020-10" db="EMBL/GenBank/DDBJ databases">
        <title>Diversity and distribution of actinomycetes associated with coral in the coast of Hainan.</title>
        <authorList>
            <person name="Li F."/>
        </authorList>
    </citation>
    <scope>NUCLEOTIDE SEQUENCE</scope>
    <source>
        <strain evidence="2">HNM0983</strain>
    </source>
</reference>
<keyword evidence="1" id="KW-0812">Transmembrane</keyword>
<name>A0A929B5M4_9PSEU</name>
<evidence type="ECO:0000313" key="2">
    <source>
        <dbReference type="EMBL" id="MBE9373637.1"/>
    </source>
</evidence>
<organism evidence="2 3">
    <name type="scientific">Saccharopolyspora montiporae</name>
    <dbReference type="NCBI Taxonomy" id="2781240"/>
    <lineage>
        <taxon>Bacteria</taxon>
        <taxon>Bacillati</taxon>
        <taxon>Actinomycetota</taxon>
        <taxon>Actinomycetes</taxon>
        <taxon>Pseudonocardiales</taxon>
        <taxon>Pseudonocardiaceae</taxon>
        <taxon>Saccharopolyspora</taxon>
    </lineage>
</organism>
<keyword evidence="1" id="KW-0472">Membrane</keyword>